<dbReference type="HAMAP" id="MF_01416">
    <property type="entry name" value="ATP_synth_delta_bact"/>
    <property type="match status" value="1"/>
</dbReference>
<keyword evidence="3 7" id="KW-0375">Hydrogen ion transport</keyword>
<dbReference type="GO" id="GO:0045259">
    <property type="term" value="C:proton-transporting ATP synthase complex"/>
    <property type="evidence" value="ECO:0007669"/>
    <property type="project" value="UniProtKB-KW"/>
</dbReference>
<proteinExistence type="inferred from homology"/>
<dbReference type="HOGENOM" id="CLU_088880_0_0_11"/>
<keyword evidence="7" id="KW-0139">CF(1)</keyword>
<dbReference type="EMBL" id="CP008889">
    <property type="protein sequence ID" value="AIF40383.1"/>
    <property type="molecule type" value="Genomic_DNA"/>
</dbReference>
<dbReference type="AlphaFoldDB" id="A0A075JJY6"/>
<dbReference type="GO" id="GO:0005886">
    <property type="term" value="C:plasma membrane"/>
    <property type="evidence" value="ECO:0007669"/>
    <property type="project" value="UniProtKB-SubCell"/>
</dbReference>
<dbReference type="Proteomes" id="UP000027986">
    <property type="component" value="Chromosome"/>
</dbReference>
<gene>
    <name evidence="7" type="primary">atpH</name>
    <name evidence="8" type="ORF">HX89_04835</name>
</gene>
<organism evidence="8 9">
    <name type="scientific">Dermacoccus nishinomiyaensis</name>
    <dbReference type="NCBI Taxonomy" id="1274"/>
    <lineage>
        <taxon>Bacteria</taxon>
        <taxon>Bacillati</taxon>
        <taxon>Actinomycetota</taxon>
        <taxon>Actinomycetes</taxon>
        <taxon>Micrococcales</taxon>
        <taxon>Dermacoccaceae</taxon>
        <taxon>Dermacoccus</taxon>
    </lineage>
</organism>
<evidence type="ECO:0000256" key="2">
    <source>
        <dbReference type="ARBA" id="ARBA00022448"/>
    </source>
</evidence>
<keyword evidence="5 7" id="KW-0472">Membrane</keyword>
<dbReference type="GeneID" id="41840517"/>
<keyword evidence="6 7" id="KW-0066">ATP synthesis</keyword>
<evidence type="ECO:0000313" key="8">
    <source>
        <dbReference type="EMBL" id="AIF40383.1"/>
    </source>
</evidence>
<name>A0A075JJY6_9MICO</name>
<reference evidence="8 9" key="1">
    <citation type="submission" date="2014-07" db="EMBL/GenBank/DDBJ databases">
        <title>Genome Sequencing of Dermacoccus nishinomiyaensis.</title>
        <authorList>
            <person name="Hong K.W."/>
            <person name="Chan K.G."/>
        </authorList>
    </citation>
    <scope>NUCLEOTIDE SEQUENCE [LARGE SCALE GENOMIC DNA]</scope>
    <source>
        <strain evidence="8 9">M25</strain>
    </source>
</reference>
<dbReference type="PRINTS" id="PR00125">
    <property type="entry name" value="ATPASEDELTA"/>
</dbReference>
<comment type="similarity">
    <text evidence="7">Belongs to the ATPase delta chain family.</text>
</comment>
<sequence>MQGSSRTALSAARQVLNGTLSGPGDPMNTARELFAVVDVIDSNATLRRALGDPSRESEAKRGLVQRLFSGKIGYDAMAVVTAVAGERWSSERDLSDALERLAVEAATASAEKAGRADAFENELFRFERTVASDAGLSDALSDRSRSGADKAGLVARLLEGKVAPETALLATRAAGSPRGRRFDRAIEEFLEGVAGRRGQSSAIVTSAVELTPEQNERLRAALTKMYGKPVQTNVVIDPSVVGGIKVAVGDDVIDGTIARRLDEARAHLSG</sequence>
<dbReference type="eggNOG" id="COG0712">
    <property type="taxonomic scope" value="Bacteria"/>
</dbReference>
<evidence type="ECO:0000256" key="7">
    <source>
        <dbReference type="HAMAP-Rule" id="MF_01416"/>
    </source>
</evidence>
<keyword evidence="2 7" id="KW-0813">Transport</keyword>
<keyword evidence="7" id="KW-1003">Cell membrane</keyword>
<evidence type="ECO:0000256" key="4">
    <source>
        <dbReference type="ARBA" id="ARBA00023065"/>
    </source>
</evidence>
<dbReference type="PANTHER" id="PTHR11910">
    <property type="entry name" value="ATP SYNTHASE DELTA CHAIN"/>
    <property type="match status" value="1"/>
</dbReference>
<evidence type="ECO:0000256" key="3">
    <source>
        <dbReference type="ARBA" id="ARBA00022781"/>
    </source>
</evidence>
<evidence type="ECO:0000256" key="1">
    <source>
        <dbReference type="ARBA" id="ARBA00004370"/>
    </source>
</evidence>
<comment type="subcellular location">
    <subcellularLocation>
        <location evidence="7">Cell membrane</location>
        <topology evidence="7">Peripheral membrane protein</topology>
    </subcellularLocation>
    <subcellularLocation>
        <location evidence="1">Membrane</location>
    </subcellularLocation>
</comment>
<dbReference type="Pfam" id="PF00213">
    <property type="entry name" value="OSCP"/>
    <property type="match status" value="1"/>
</dbReference>
<dbReference type="InterPro" id="IPR000711">
    <property type="entry name" value="ATPase_OSCP/dsu"/>
</dbReference>
<keyword evidence="9" id="KW-1185">Reference proteome</keyword>
<evidence type="ECO:0000256" key="5">
    <source>
        <dbReference type="ARBA" id="ARBA00023136"/>
    </source>
</evidence>
<dbReference type="NCBIfam" id="NF009967">
    <property type="entry name" value="PRK13430.1"/>
    <property type="match status" value="1"/>
</dbReference>
<dbReference type="OrthoDB" id="5242917at2"/>
<comment type="function">
    <text evidence="7">F(1)F(0) ATP synthase produces ATP from ADP in the presence of a proton or sodium gradient. F-type ATPases consist of two structural domains, F(1) containing the extramembraneous catalytic core and F(0) containing the membrane proton channel, linked together by a central stalk and a peripheral stalk. During catalysis, ATP synthesis in the catalytic domain of F(1) is coupled via a rotary mechanism of the central stalk subunits to proton translocation.</text>
</comment>
<dbReference type="RefSeq" id="WP_038567371.1">
    <property type="nucleotide sequence ID" value="NZ_CAKZHM010000119.1"/>
</dbReference>
<dbReference type="GO" id="GO:0046933">
    <property type="term" value="F:proton-transporting ATP synthase activity, rotational mechanism"/>
    <property type="evidence" value="ECO:0007669"/>
    <property type="project" value="UniProtKB-UniRule"/>
</dbReference>
<evidence type="ECO:0000313" key="9">
    <source>
        <dbReference type="Proteomes" id="UP000027986"/>
    </source>
</evidence>
<keyword evidence="4 7" id="KW-0406">Ion transport</keyword>
<dbReference type="KEGG" id="dni:HX89_04835"/>
<evidence type="ECO:0000256" key="6">
    <source>
        <dbReference type="ARBA" id="ARBA00023310"/>
    </source>
</evidence>
<accession>A0A075JJY6</accession>
<protein>
    <recommendedName>
        <fullName evidence="7">ATP synthase subunit delta</fullName>
    </recommendedName>
    <alternativeName>
        <fullName evidence="7">ATP synthase F(1) sector subunit delta</fullName>
    </alternativeName>
    <alternativeName>
        <fullName evidence="7">F-type ATPase subunit delta</fullName>
        <shortName evidence="7">F-ATPase subunit delta</shortName>
    </alternativeName>
</protein>
<comment type="function">
    <text evidence="7">This protein is part of the stalk that links CF(0) to CF(1). It either transmits conformational changes from CF(0) to CF(1) or is implicated in proton conduction.</text>
</comment>